<keyword evidence="2" id="KW-1185">Reference proteome</keyword>
<organism evidence="1 2">
    <name type="scientific">Methylorubrum rhodinum</name>
    <dbReference type="NCBI Taxonomy" id="29428"/>
    <lineage>
        <taxon>Bacteria</taxon>
        <taxon>Pseudomonadati</taxon>
        <taxon>Pseudomonadota</taxon>
        <taxon>Alphaproteobacteria</taxon>
        <taxon>Hyphomicrobiales</taxon>
        <taxon>Methylobacteriaceae</taxon>
        <taxon>Methylorubrum</taxon>
    </lineage>
</organism>
<protein>
    <submittedName>
        <fullName evidence="1">Uncharacterized protein</fullName>
    </submittedName>
</protein>
<sequence>MMRLCSAVVLPVEVCRKLELGDLVAIDEEMQPLFRDVFDVLSFPSRRIDSRLPYRASVRFSMSQRLQHYDAKLQIQRHLTGV</sequence>
<gene>
    <name evidence="1" type="ORF">HNR00_003235</name>
</gene>
<accession>A0A840ZP33</accession>
<comment type="caution">
    <text evidence="1">The sequence shown here is derived from an EMBL/GenBank/DDBJ whole genome shotgun (WGS) entry which is preliminary data.</text>
</comment>
<dbReference type="EMBL" id="JACHOP010000014">
    <property type="protein sequence ID" value="MBB5758513.1"/>
    <property type="molecule type" value="Genomic_DNA"/>
</dbReference>
<dbReference type="RefSeq" id="WP_183571017.1">
    <property type="nucleotide sequence ID" value="NZ_JACHOP010000014.1"/>
</dbReference>
<reference evidence="1 2" key="1">
    <citation type="submission" date="2020-08" db="EMBL/GenBank/DDBJ databases">
        <title>Genomic Encyclopedia of Type Strains, Phase IV (KMG-IV): sequencing the most valuable type-strain genomes for metagenomic binning, comparative biology and taxonomic classification.</title>
        <authorList>
            <person name="Goeker M."/>
        </authorList>
    </citation>
    <scope>NUCLEOTIDE SEQUENCE [LARGE SCALE GENOMIC DNA]</scope>
    <source>
        <strain evidence="1 2">DSM 2163</strain>
    </source>
</reference>
<proteinExistence type="predicted"/>
<evidence type="ECO:0000313" key="1">
    <source>
        <dbReference type="EMBL" id="MBB5758513.1"/>
    </source>
</evidence>
<evidence type="ECO:0000313" key="2">
    <source>
        <dbReference type="Proteomes" id="UP000583454"/>
    </source>
</evidence>
<name>A0A840ZP33_9HYPH</name>
<dbReference type="Proteomes" id="UP000583454">
    <property type="component" value="Unassembled WGS sequence"/>
</dbReference>
<dbReference type="AlphaFoldDB" id="A0A840ZP33"/>